<comment type="caution">
    <text evidence="2">The sequence shown here is derived from an EMBL/GenBank/DDBJ whole genome shotgun (WGS) entry which is preliminary data.</text>
</comment>
<dbReference type="SUPFAM" id="SSF53098">
    <property type="entry name" value="Ribonuclease H-like"/>
    <property type="match status" value="1"/>
</dbReference>
<gene>
    <name evidence="2" type="ORF">RhiirC2_789937</name>
</gene>
<sequence>MIKYLLSTGGRCGDTALLCKNSIKLSLIDLAKKFLPFTNFEFYSDGSVSNIGTINSKSSFEWLQTDPSPPQLSSNDSQNCIDIFNQKLLLPTISPRCRLKQNNFLIWDLIIWLISNHHLTVHLVKVKGHSNNKGNDQADALAKKGNKSGNPILVDHKFFQQS</sequence>
<dbReference type="InterPro" id="IPR036397">
    <property type="entry name" value="RNaseH_sf"/>
</dbReference>
<feature type="domain" description="RNase H type-1" evidence="1">
    <location>
        <begin position="76"/>
        <end position="145"/>
    </location>
</feature>
<dbReference type="GO" id="GO:0003676">
    <property type="term" value="F:nucleic acid binding"/>
    <property type="evidence" value="ECO:0007669"/>
    <property type="project" value="InterPro"/>
</dbReference>
<reference evidence="2 3" key="1">
    <citation type="submission" date="2016-04" db="EMBL/GenBank/DDBJ databases">
        <title>Genome analyses suggest a sexual origin of heterokaryosis in a supposedly ancient asexual fungus.</title>
        <authorList>
            <person name="Ropars J."/>
            <person name="Sedzielewska K."/>
            <person name="Noel J."/>
            <person name="Charron P."/>
            <person name="Farinelli L."/>
            <person name="Marton T."/>
            <person name="Kruger M."/>
            <person name="Pelin A."/>
            <person name="Brachmann A."/>
            <person name="Corradi N."/>
        </authorList>
    </citation>
    <scope>NUCLEOTIDE SEQUENCE [LARGE SCALE GENOMIC DNA]</scope>
    <source>
        <strain evidence="2 3">C2</strain>
    </source>
</reference>
<evidence type="ECO:0000313" key="3">
    <source>
        <dbReference type="Proteomes" id="UP000233469"/>
    </source>
</evidence>
<dbReference type="Proteomes" id="UP000233469">
    <property type="component" value="Unassembled WGS sequence"/>
</dbReference>
<reference evidence="2 3" key="2">
    <citation type="submission" date="2017-10" db="EMBL/GenBank/DDBJ databases">
        <title>Extensive intraspecific genome diversity in a model arbuscular mycorrhizal fungus.</title>
        <authorList>
            <person name="Chen E.C.H."/>
            <person name="Morin E."/>
            <person name="Baudet D."/>
            <person name="Noel J."/>
            <person name="Ndikumana S."/>
            <person name="Charron P."/>
            <person name="St-Onge C."/>
            <person name="Giorgi J."/>
            <person name="Grigoriev I.V."/>
            <person name="Roux C."/>
            <person name="Martin F.M."/>
            <person name="Corradi N."/>
        </authorList>
    </citation>
    <scope>NUCLEOTIDE SEQUENCE [LARGE SCALE GENOMIC DNA]</scope>
    <source>
        <strain evidence="2 3">C2</strain>
    </source>
</reference>
<organism evidence="2 3">
    <name type="scientific">Rhizophagus irregularis</name>
    <dbReference type="NCBI Taxonomy" id="588596"/>
    <lineage>
        <taxon>Eukaryota</taxon>
        <taxon>Fungi</taxon>
        <taxon>Fungi incertae sedis</taxon>
        <taxon>Mucoromycota</taxon>
        <taxon>Glomeromycotina</taxon>
        <taxon>Glomeromycetes</taxon>
        <taxon>Glomerales</taxon>
        <taxon>Glomeraceae</taxon>
        <taxon>Rhizophagus</taxon>
    </lineage>
</organism>
<dbReference type="EMBL" id="LLXL01001829">
    <property type="protein sequence ID" value="PKK62725.1"/>
    <property type="molecule type" value="Genomic_DNA"/>
</dbReference>
<evidence type="ECO:0000313" key="2">
    <source>
        <dbReference type="EMBL" id="PKK62725.1"/>
    </source>
</evidence>
<dbReference type="InterPro" id="IPR012337">
    <property type="entry name" value="RNaseH-like_sf"/>
</dbReference>
<name>A0A2N1MM60_9GLOM</name>
<dbReference type="VEuPathDB" id="FungiDB:FUN_025489"/>
<dbReference type="InterPro" id="IPR002156">
    <property type="entry name" value="RNaseH_domain"/>
</dbReference>
<accession>A0A2N1MM60</accession>
<proteinExistence type="predicted"/>
<evidence type="ECO:0000259" key="1">
    <source>
        <dbReference type="Pfam" id="PF00075"/>
    </source>
</evidence>
<dbReference type="AlphaFoldDB" id="A0A2N1MM60"/>
<dbReference type="Pfam" id="PF00075">
    <property type="entry name" value="RNase_H"/>
    <property type="match status" value="1"/>
</dbReference>
<protein>
    <recommendedName>
        <fullName evidence="1">RNase H type-1 domain-containing protein</fullName>
    </recommendedName>
</protein>
<dbReference type="Gene3D" id="3.30.420.10">
    <property type="entry name" value="Ribonuclease H-like superfamily/Ribonuclease H"/>
    <property type="match status" value="1"/>
</dbReference>
<dbReference type="GO" id="GO:0004523">
    <property type="term" value="F:RNA-DNA hybrid ribonuclease activity"/>
    <property type="evidence" value="ECO:0007669"/>
    <property type="project" value="InterPro"/>
</dbReference>